<evidence type="ECO:0000313" key="3">
    <source>
        <dbReference type="Proteomes" id="UP000008068"/>
    </source>
</evidence>
<dbReference type="Gene3D" id="3.30.710.10">
    <property type="entry name" value="Potassium Channel Kv1.1, Chain A"/>
    <property type="match status" value="1"/>
</dbReference>
<dbReference type="OMA" id="WRINSEI"/>
<keyword evidence="3" id="KW-1185">Reference proteome</keyword>
<dbReference type="HOGENOM" id="CLU_051249_1_0_1"/>
<dbReference type="SUPFAM" id="SSF54695">
    <property type="entry name" value="POZ domain"/>
    <property type="match status" value="1"/>
</dbReference>
<dbReference type="AlphaFoldDB" id="G0MD22"/>
<dbReference type="InterPro" id="IPR008974">
    <property type="entry name" value="TRAF-like"/>
</dbReference>
<accession>G0MD22</accession>
<dbReference type="SUPFAM" id="SSF49599">
    <property type="entry name" value="TRAF domain-like"/>
    <property type="match status" value="1"/>
</dbReference>
<evidence type="ECO:0000313" key="2">
    <source>
        <dbReference type="EMBL" id="EGT49658.1"/>
    </source>
</evidence>
<organism evidence="3">
    <name type="scientific">Caenorhabditis brenneri</name>
    <name type="common">Nematode worm</name>
    <dbReference type="NCBI Taxonomy" id="135651"/>
    <lineage>
        <taxon>Eukaryota</taxon>
        <taxon>Metazoa</taxon>
        <taxon>Ecdysozoa</taxon>
        <taxon>Nematoda</taxon>
        <taxon>Chromadorea</taxon>
        <taxon>Rhabditida</taxon>
        <taxon>Rhabditina</taxon>
        <taxon>Rhabditomorpha</taxon>
        <taxon>Rhabditoidea</taxon>
        <taxon>Rhabditidae</taxon>
        <taxon>Peloderinae</taxon>
        <taxon>Caenorhabditis</taxon>
    </lineage>
</organism>
<gene>
    <name evidence="2" type="ORF">CAEBREN_24639</name>
</gene>
<dbReference type="InterPro" id="IPR000210">
    <property type="entry name" value="BTB/POZ_dom"/>
</dbReference>
<dbReference type="SMART" id="SM00225">
    <property type="entry name" value="BTB"/>
    <property type="match status" value="1"/>
</dbReference>
<name>G0MD22_CAEBE</name>
<dbReference type="Gene3D" id="2.60.210.10">
    <property type="entry name" value="Apoptosis, Tumor Necrosis Factor Receptor Associated Protein 2, Chain A"/>
    <property type="match status" value="1"/>
</dbReference>
<reference evidence="3" key="1">
    <citation type="submission" date="2011-07" db="EMBL/GenBank/DDBJ databases">
        <authorList>
            <consortium name="Caenorhabditis brenneri Sequencing and Analysis Consortium"/>
            <person name="Wilson R.K."/>
        </authorList>
    </citation>
    <scope>NUCLEOTIDE SEQUENCE [LARGE SCALE GENOMIC DNA]</scope>
    <source>
        <strain evidence="3">PB2801</strain>
    </source>
</reference>
<dbReference type="EMBL" id="GL379790">
    <property type="protein sequence ID" value="EGT49658.1"/>
    <property type="molecule type" value="Genomic_DNA"/>
</dbReference>
<evidence type="ECO:0000259" key="1">
    <source>
        <dbReference type="PROSITE" id="PS50097"/>
    </source>
</evidence>
<dbReference type="InterPro" id="IPR052664">
    <property type="entry name" value="BTB-MATH_domain_protein"/>
</dbReference>
<dbReference type="STRING" id="135651.G0MD22"/>
<dbReference type="PANTHER" id="PTHR22743">
    <property type="entry name" value="MEPRIN/TRAF-LIKE MATH FAMILY-C.ELEGANS"/>
    <property type="match status" value="1"/>
</dbReference>
<dbReference type="SMART" id="SM00061">
    <property type="entry name" value="MATH"/>
    <property type="match status" value="1"/>
</dbReference>
<dbReference type="PANTHER" id="PTHR22743:SF165">
    <property type="entry name" value="BTB AND MATH DOMAIN CONTAINING-RELATED"/>
    <property type="match status" value="1"/>
</dbReference>
<dbReference type="InterPro" id="IPR002083">
    <property type="entry name" value="MATH/TRAF_dom"/>
</dbReference>
<dbReference type="InterPro" id="IPR011333">
    <property type="entry name" value="SKP1/BTB/POZ_sf"/>
</dbReference>
<feature type="domain" description="BTB" evidence="1">
    <location>
        <begin position="153"/>
        <end position="211"/>
    </location>
</feature>
<protein>
    <recommendedName>
        <fullName evidence="1">BTB domain-containing protein</fullName>
    </recommendedName>
</protein>
<proteinExistence type="predicted"/>
<dbReference type="eggNOG" id="ENOG502QUFU">
    <property type="taxonomic scope" value="Eukaryota"/>
</dbReference>
<dbReference type="Pfam" id="PF00651">
    <property type="entry name" value="BTB"/>
    <property type="match status" value="1"/>
</dbReference>
<dbReference type="Proteomes" id="UP000008068">
    <property type="component" value="Unassembled WGS sequence"/>
</dbReference>
<dbReference type="Pfam" id="PF00917">
    <property type="entry name" value="MATH"/>
    <property type="match status" value="1"/>
</dbReference>
<dbReference type="InParanoid" id="G0MD22"/>
<dbReference type="PROSITE" id="PS50097">
    <property type="entry name" value="BTB"/>
    <property type="match status" value="1"/>
</dbReference>
<sequence length="308" mass="36163">MGEPFKPFTITHVAECISEWGRNGFDLSRELLQYNVLWQLKFETGDQHFGVYLKCRKIVANENNEDWSIKVKYAVTLSSVFGRTYRGFFERHFNQDFTMHGSNDFIHLGNLYDDFVFDDQVIVETEITIIEMNGIGKKKKLLNFDDEDAKKLSDVTLCIGDVKFHVLKQLLARQSPYFHSMFFENFKEATMEEVPLKDVSPEDFQTFMEVINLEPTLSDDCVENVLQLADMYQAKNVTRQCEEFLIHQSHHSDKKLLQIVGRFKLHNLEERVFYGLRTKTDIRAAMDPDLKNPEILQRLLDLALKYQY</sequence>
<dbReference type="OrthoDB" id="6359816at2759"/>